<name>A0ABQ6PWM2_9BACT</name>
<dbReference type="Proteomes" id="UP001338309">
    <property type="component" value="Unassembled WGS sequence"/>
</dbReference>
<dbReference type="NCBIfam" id="TIGR02436">
    <property type="entry name" value="four helix bundle protein"/>
    <property type="match status" value="1"/>
</dbReference>
<dbReference type="Pfam" id="PF05635">
    <property type="entry name" value="23S_rRNA_IVP"/>
    <property type="match status" value="1"/>
</dbReference>
<gene>
    <name evidence="1" type="ORF">Aconfl_37750</name>
</gene>
<reference evidence="1 2" key="1">
    <citation type="submission" date="2023-08" db="EMBL/GenBank/DDBJ databases">
        <title>Draft genome sequence of Algoriphagus confluentis.</title>
        <authorList>
            <person name="Takatani N."/>
            <person name="Hosokawa M."/>
            <person name="Sawabe T."/>
        </authorList>
    </citation>
    <scope>NUCLEOTIDE SEQUENCE [LARGE SCALE GENOMIC DNA]</scope>
    <source>
        <strain evidence="1 2">NBRC 111222</strain>
    </source>
</reference>
<keyword evidence="2" id="KW-1185">Reference proteome</keyword>
<proteinExistence type="predicted"/>
<dbReference type="PANTHER" id="PTHR38471">
    <property type="entry name" value="FOUR HELIX BUNDLE PROTEIN"/>
    <property type="match status" value="1"/>
</dbReference>
<dbReference type="InterPro" id="IPR036583">
    <property type="entry name" value="23S_rRNA_IVS_sf"/>
</dbReference>
<dbReference type="Gene3D" id="1.20.1440.60">
    <property type="entry name" value="23S rRNA-intervening sequence"/>
    <property type="match status" value="1"/>
</dbReference>
<dbReference type="EMBL" id="BTPD01000015">
    <property type="protein sequence ID" value="GMQ31132.1"/>
    <property type="molecule type" value="Genomic_DNA"/>
</dbReference>
<dbReference type="PANTHER" id="PTHR38471:SF2">
    <property type="entry name" value="FOUR HELIX BUNDLE PROTEIN"/>
    <property type="match status" value="1"/>
</dbReference>
<dbReference type="PIRSF" id="PIRSF035652">
    <property type="entry name" value="CHP02436"/>
    <property type="match status" value="1"/>
</dbReference>
<comment type="caution">
    <text evidence="1">The sequence shown here is derived from an EMBL/GenBank/DDBJ whole genome shotgun (WGS) entry which is preliminary data.</text>
</comment>
<organism evidence="1 2">
    <name type="scientific">Algoriphagus confluentis</name>
    <dbReference type="NCBI Taxonomy" id="1697556"/>
    <lineage>
        <taxon>Bacteria</taxon>
        <taxon>Pseudomonadati</taxon>
        <taxon>Bacteroidota</taxon>
        <taxon>Cytophagia</taxon>
        <taxon>Cytophagales</taxon>
        <taxon>Cyclobacteriaceae</taxon>
        <taxon>Algoriphagus</taxon>
    </lineage>
</organism>
<sequence>MKQEEFNERFRNRTKGLALSVIGVVGDLAYSDAIGILRKQLVRSVTSVAANFRAVCRARSERERFSKLCIVVEEADETLFWMEMMTEGKFITKEKIDGLYNEATEILKVMSAFKKRLSQNP</sequence>
<dbReference type="InterPro" id="IPR012657">
    <property type="entry name" value="23S_rRNA-intervening_sequence"/>
</dbReference>
<dbReference type="RefSeq" id="WP_338225834.1">
    <property type="nucleotide sequence ID" value="NZ_BTPD01000015.1"/>
</dbReference>
<dbReference type="SUPFAM" id="SSF158446">
    <property type="entry name" value="IVS-encoded protein-like"/>
    <property type="match status" value="1"/>
</dbReference>
<evidence type="ECO:0000313" key="2">
    <source>
        <dbReference type="Proteomes" id="UP001338309"/>
    </source>
</evidence>
<protein>
    <submittedName>
        <fullName evidence="1">Four helix bundle protein</fullName>
    </submittedName>
</protein>
<accession>A0ABQ6PWM2</accession>
<evidence type="ECO:0000313" key="1">
    <source>
        <dbReference type="EMBL" id="GMQ31132.1"/>
    </source>
</evidence>